<protein>
    <recommendedName>
        <fullName evidence="6">Trafficking protein particle complex subunit</fullName>
    </recommendedName>
</protein>
<dbReference type="GO" id="GO:0030008">
    <property type="term" value="C:TRAPP complex"/>
    <property type="evidence" value="ECO:0007669"/>
    <property type="project" value="UniProtKB-UniRule"/>
</dbReference>
<dbReference type="Proteomes" id="UP000078046">
    <property type="component" value="Unassembled WGS sequence"/>
</dbReference>
<keyword evidence="4 6" id="KW-0333">Golgi apparatus</keyword>
<dbReference type="PANTHER" id="PTHR23249">
    <property type="entry name" value="TRAFFICKING PROTEIN PARTICLE COMPLEX SUBUNIT"/>
    <property type="match status" value="1"/>
</dbReference>
<dbReference type="OrthoDB" id="246406at2759"/>
<dbReference type="Gene3D" id="3.30.450.70">
    <property type="match status" value="1"/>
</dbReference>
<keyword evidence="2 6" id="KW-0256">Endoplasmic reticulum</keyword>
<reference evidence="7 8" key="1">
    <citation type="submission" date="2016-04" db="EMBL/GenBank/DDBJ databases">
        <title>The genome of Intoshia linei affirms orthonectids as highly simplified spiralians.</title>
        <authorList>
            <person name="Mikhailov K.V."/>
            <person name="Slusarev G.S."/>
            <person name="Nikitin M.A."/>
            <person name="Logacheva M.D."/>
            <person name="Penin A."/>
            <person name="Aleoshin V."/>
            <person name="Panchin Y.V."/>
        </authorList>
    </citation>
    <scope>NUCLEOTIDE SEQUENCE [LARGE SCALE GENOMIC DNA]</scope>
    <source>
        <strain evidence="7">Intl2013</strain>
        <tissue evidence="7">Whole animal</tissue>
    </source>
</reference>
<keyword evidence="8" id="KW-1185">Reference proteome</keyword>
<keyword evidence="1 6" id="KW-0813">Transport</keyword>
<dbReference type="SMART" id="SM01399">
    <property type="entry name" value="Sybindin"/>
    <property type="match status" value="1"/>
</dbReference>
<dbReference type="GO" id="GO:0005794">
    <property type="term" value="C:Golgi apparatus"/>
    <property type="evidence" value="ECO:0007669"/>
    <property type="project" value="UniProtKB-SubCell"/>
</dbReference>
<sequence>MFIDMSFFQLFIINAEGKLIYTRDFQNIHSELTRDEQNDLMVGFITTLCDFCHLSSPTTSDAILYGYKTDTYALHYWESPTLFKFIITTVPNANSSEITKLLSSLYLKIYVPYVIKNPFWNYGKKIEIDLFTTMLDKFIENEIIV</sequence>
<comment type="similarity">
    <text evidence="5">Belongs to the TRAPP small subunits family. BET5 subfamily.</text>
</comment>
<accession>A0A177B8Z6</accession>
<dbReference type="Pfam" id="PF04099">
    <property type="entry name" value="Sybindin"/>
    <property type="match status" value="1"/>
</dbReference>
<dbReference type="AlphaFoldDB" id="A0A177B8Z6"/>
<evidence type="ECO:0000256" key="3">
    <source>
        <dbReference type="ARBA" id="ARBA00022892"/>
    </source>
</evidence>
<evidence type="ECO:0000256" key="2">
    <source>
        <dbReference type="ARBA" id="ARBA00022824"/>
    </source>
</evidence>
<evidence type="ECO:0000313" key="8">
    <source>
        <dbReference type="Proteomes" id="UP000078046"/>
    </source>
</evidence>
<evidence type="ECO:0000256" key="5">
    <source>
        <dbReference type="ARBA" id="ARBA00038167"/>
    </source>
</evidence>
<comment type="subunit">
    <text evidence="6">Part of the multisubunit transport protein particle (TRAPP) complex.</text>
</comment>
<evidence type="ECO:0000313" key="7">
    <source>
        <dbReference type="EMBL" id="OAF70715.1"/>
    </source>
</evidence>
<dbReference type="InterPro" id="IPR007233">
    <property type="entry name" value="TRAPPC"/>
</dbReference>
<dbReference type="PANTHER" id="PTHR23249:SF16">
    <property type="entry name" value="TRAFFICKING PROTEIN PARTICLE COMPLEX SUBUNIT 1"/>
    <property type="match status" value="1"/>
</dbReference>
<dbReference type="SUPFAM" id="SSF64356">
    <property type="entry name" value="SNARE-like"/>
    <property type="match status" value="1"/>
</dbReference>
<comment type="subcellular location">
    <subcellularLocation>
        <location evidence="6">Endoplasmic reticulum</location>
    </subcellularLocation>
    <subcellularLocation>
        <location evidence="6">Golgi apparatus</location>
        <location evidence="6">cis-Golgi network</location>
    </subcellularLocation>
</comment>
<organism evidence="7 8">
    <name type="scientific">Intoshia linei</name>
    <dbReference type="NCBI Taxonomy" id="1819745"/>
    <lineage>
        <taxon>Eukaryota</taxon>
        <taxon>Metazoa</taxon>
        <taxon>Spiralia</taxon>
        <taxon>Lophotrochozoa</taxon>
        <taxon>Mesozoa</taxon>
        <taxon>Orthonectida</taxon>
        <taxon>Rhopaluridae</taxon>
        <taxon>Intoshia</taxon>
    </lineage>
</organism>
<name>A0A177B8Z6_9BILA</name>
<evidence type="ECO:0000256" key="6">
    <source>
        <dbReference type="RuleBase" id="RU366065"/>
    </source>
</evidence>
<comment type="caution">
    <text evidence="7">The sequence shown here is derived from an EMBL/GenBank/DDBJ whole genome shotgun (WGS) entry which is preliminary data.</text>
</comment>
<dbReference type="GO" id="GO:0006888">
    <property type="term" value="P:endoplasmic reticulum to Golgi vesicle-mediated transport"/>
    <property type="evidence" value="ECO:0007669"/>
    <property type="project" value="UniProtKB-UniRule"/>
</dbReference>
<evidence type="ECO:0000256" key="4">
    <source>
        <dbReference type="ARBA" id="ARBA00023034"/>
    </source>
</evidence>
<evidence type="ECO:0000256" key="1">
    <source>
        <dbReference type="ARBA" id="ARBA00022448"/>
    </source>
</evidence>
<dbReference type="InterPro" id="IPR011012">
    <property type="entry name" value="Longin-like_dom_sf"/>
</dbReference>
<gene>
    <name evidence="7" type="ORF">A3Q56_01521</name>
</gene>
<keyword evidence="3 6" id="KW-0931">ER-Golgi transport</keyword>
<proteinExistence type="inferred from homology"/>
<dbReference type="GO" id="GO:0005783">
    <property type="term" value="C:endoplasmic reticulum"/>
    <property type="evidence" value="ECO:0007669"/>
    <property type="project" value="UniProtKB-SubCell"/>
</dbReference>
<dbReference type="EMBL" id="LWCA01000118">
    <property type="protein sequence ID" value="OAF70715.1"/>
    <property type="molecule type" value="Genomic_DNA"/>
</dbReference>